<sequence length="328" mass="36249">MSFLAGRLAGKEAAYFIQESKHAVGRLAQKNTAQKFPAKSPPSSHSLADGEPQADILPEVLRHSLPSKIFREESANSSGSFSTSKWVLPSDPNYRSVSSDALNPLRAFLSLPQNFEMKPPILLCIFEVLIVETRCQSYNDSDAPGKTIEEGFSEVGDFCGSRELRNRRTFRVEMFGVGGIQLSTTHPVSLSKEWELPQSENLILASTANDLRTDKHTPMNPEKLKAAAEGLAHVGKAFAVATALVFGAATLIFGFTMSKLDVNNASEIQTKGKSMIEPKMEMIRQQFVPFKVWADDVSKKWHVERDNDIKEKPLIKELSKILGAKTPN</sequence>
<protein>
    <submittedName>
        <fullName evidence="4">Coiled-coil domain-containing protein 21, putative isoform 2</fullName>
    </submittedName>
</protein>
<reference evidence="5 6" key="1">
    <citation type="submission" date="2019-08" db="EMBL/GenBank/DDBJ databases">
        <title>Draft genome sequences of two oriental melons (Cucumis melo L. var makuwa).</title>
        <authorList>
            <person name="Kwon S.-Y."/>
        </authorList>
    </citation>
    <scope>NUCLEOTIDE SEQUENCE [LARGE SCALE GENOMIC DNA]</scope>
    <source>
        <strain evidence="6">cv. Chang Bougi</strain>
        <strain evidence="5">cv. SW 3</strain>
        <tissue evidence="4">Leaf</tissue>
    </source>
</reference>
<dbReference type="EMBL" id="SSTE01017657">
    <property type="protein sequence ID" value="KAA0040223.1"/>
    <property type="molecule type" value="Genomic_DNA"/>
</dbReference>
<proteinExistence type="predicted"/>
<evidence type="ECO:0000313" key="5">
    <source>
        <dbReference type="Proteomes" id="UP000321393"/>
    </source>
</evidence>
<accession>A0A5D3C6S4</accession>
<evidence type="ECO:0000313" key="4">
    <source>
        <dbReference type="EMBL" id="TYK07125.1"/>
    </source>
</evidence>
<dbReference type="Proteomes" id="UP000321393">
    <property type="component" value="Unassembled WGS sequence"/>
</dbReference>
<dbReference type="AlphaFoldDB" id="A0A5D3C6S4"/>
<dbReference type="EMBL" id="SSTD01013385">
    <property type="protein sequence ID" value="TYK07125.1"/>
    <property type="molecule type" value="Genomic_DNA"/>
</dbReference>
<feature type="transmembrane region" description="Helical" evidence="2">
    <location>
        <begin position="237"/>
        <end position="256"/>
    </location>
</feature>
<organism evidence="4 6">
    <name type="scientific">Cucumis melo var. makuwa</name>
    <name type="common">Oriental melon</name>
    <dbReference type="NCBI Taxonomy" id="1194695"/>
    <lineage>
        <taxon>Eukaryota</taxon>
        <taxon>Viridiplantae</taxon>
        <taxon>Streptophyta</taxon>
        <taxon>Embryophyta</taxon>
        <taxon>Tracheophyta</taxon>
        <taxon>Spermatophyta</taxon>
        <taxon>Magnoliopsida</taxon>
        <taxon>eudicotyledons</taxon>
        <taxon>Gunneridae</taxon>
        <taxon>Pentapetalae</taxon>
        <taxon>rosids</taxon>
        <taxon>fabids</taxon>
        <taxon>Cucurbitales</taxon>
        <taxon>Cucurbitaceae</taxon>
        <taxon>Benincaseae</taxon>
        <taxon>Cucumis</taxon>
    </lineage>
</organism>
<keyword evidence="2" id="KW-1133">Transmembrane helix</keyword>
<keyword evidence="2" id="KW-0472">Membrane</keyword>
<dbReference type="PANTHER" id="PTHR36704:SF1">
    <property type="entry name" value="OS06G0239700 PROTEIN"/>
    <property type="match status" value="1"/>
</dbReference>
<gene>
    <name evidence="4" type="ORF">E5676_scaffold13G004460</name>
    <name evidence="3" type="ORF">E6C27_scaffold888G00060</name>
</gene>
<evidence type="ECO:0000313" key="3">
    <source>
        <dbReference type="EMBL" id="KAA0040223.1"/>
    </source>
</evidence>
<keyword evidence="2" id="KW-0812">Transmembrane</keyword>
<evidence type="ECO:0000256" key="2">
    <source>
        <dbReference type="SAM" id="Phobius"/>
    </source>
</evidence>
<dbReference type="OrthoDB" id="1928683at2759"/>
<dbReference type="STRING" id="1194695.A0A5D3C6S4"/>
<comment type="caution">
    <text evidence="4">The sequence shown here is derived from an EMBL/GenBank/DDBJ whole genome shotgun (WGS) entry which is preliminary data.</text>
</comment>
<dbReference type="Proteomes" id="UP000321947">
    <property type="component" value="Unassembled WGS sequence"/>
</dbReference>
<dbReference type="PANTHER" id="PTHR36704">
    <property type="entry name" value="PROTEIN, PUTATIVE-RELATED"/>
    <property type="match status" value="1"/>
</dbReference>
<name>A0A5D3C6S4_CUCMM</name>
<feature type="region of interest" description="Disordered" evidence="1">
    <location>
        <begin position="32"/>
        <end position="51"/>
    </location>
</feature>
<evidence type="ECO:0000313" key="6">
    <source>
        <dbReference type="Proteomes" id="UP000321947"/>
    </source>
</evidence>
<evidence type="ECO:0000256" key="1">
    <source>
        <dbReference type="SAM" id="MobiDB-lite"/>
    </source>
</evidence>